<evidence type="ECO:0000313" key="2">
    <source>
        <dbReference type="EMBL" id="CAD8339595.1"/>
    </source>
</evidence>
<protein>
    <submittedName>
        <fullName evidence="2">Uncharacterized protein</fullName>
    </submittedName>
</protein>
<name>A0A7R9X0R4_9STRA</name>
<organism evidence="2">
    <name type="scientific">Craspedostauros australis</name>
    <dbReference type="NCBI Taxonomy" id="1486917"/>
    <lineage>
        <taxon>Eukaryota</taxon>
        <taxon>Sar</taxon>
        <taxon>Stramenopiles</taxon>
        <taxon>Ochrophyta</taxon>
        <taxon>Bacillariophyta</taxon>
        <taxon>Bacillariophyceae</taxon>
        <taxon>Bacillariophycidae</taxon>
        <taxon>Naviculales</taxon>
        <taxon>Naviculaceae</taxon>
        <taxon>Craspedostauros</taxon>
    </lineage>
</organism>
<feature type="compositionally biased region" description="Low complexity" evidence="1">
    <location>
        <begin position="271"/>
        <end position="286"/>
    </location>
</feature>
<dbReference type="AlphaFoldDB" id="A0A7R9X0R4"/>
<sequence length="311" mass="33634">MEAQQQPAQAKSIVITLPGQSVTSAVLPVLQQAFPDDRHVFAYDGCMASVQRAMQNASSASFPSTSSLATTLEGITTIAPSSDSTIHSIPTLPYLSNQIRNLPIALSQIPVQQAQVVESWMSSVDAFFALKHDENSNGYLPYVLKYELLMQQQQGSVPDKQDLFWSVASLLQFITGTKSSGLDKQIVEDVMEWLQDAQHEESASTTTSFAAGSYDMAAIENCVFQHKSILIGDKTLQDTVLPKEHWTLKQASRKGGCACCAPEEDEEDDSNTATGTHGNGNNHASTKPSASTSSGFVDGKLSFAFDPTRFS</sequence>
<dbReference type="EMBL" id="HBEF01019051">
    <property type="protein sequence ID" value="CAD8339595.1"/>
    <property type="molecule type" value="Transcribed_RNA"/>
</dbReference>
<gene>
    <name evidence="2" type="ORF">CAUS1442_LOCUS11728</name>
</gene>
<evidence type="ECO:0000256" key="1">
    <source>
        <dbReference type="SAM" id="MobiDB-lite"/>
    </source>
</evidence>
<feature type="region of interest" description="Disordered" evidence="1">
    <location>
        <begin position="258"/>
        <end position="311"/>
    </location>
</feature>
<proteinExistence type="predicted"/>
<reference evidence="2" key="1">
    <citation type="submission" date="2021-01" db="EMBL/GenBank/DDBJ databases">
        <authorList>
            <person name="Corre E."/>
            <person name="Pelletier E."/>
            <person name="Niang G."/>
            <person name="Scheremetjew M."/>
            <person name="Finn R."/>
            <person name="Kale V."/>
            <person name="Holt S."/>
            <person name="Cochrane G."/>
            <person name="Meng A."/>
            <person name="Brown T."/>
            <person name="Cohen L."/>
        </authorList>
    </citation>
    <scope>NUCLEOTIDE SEQUENCE</scope>
    <source>
        <strain evidence="2">CCMP3328</strain>
    </source>
</reference>
<accession>A0A7R9X0R4</accession>